<dbReference type="InterPro" id="IPR041602">
    <property type="entry name" value="Quercetinase_C"/>
</dbReference>
<dbReference type="Proteomes" id="UP000051221">
    <property type="component" value="Unassembled WGS sequence"/>
</dbReference>
<dbReference type="InterPro" id="IPR012093">
    <property type="entry name" value="Pirin"/>
</dbReference>
<dbReference type="AlphaFoldDB" id="A0A0Q2N270"/>
<keyword evidence="2" id="KW-0408">Iron</keyword>
<dbReference type="InterPro" id="IPR014710">
    <property type="entry name" value="RmlC-like_jellyroll"/>
</dbReference>
<evidence type="ECO:0000259" key="4">
    <source>
        <dbReference type="Pfam" id="PF02678"/>
    </source>
</evidence>
<protein>
    <submittedName>
        <fullName evidence="6">Pirin</fullName>
    </submittedName>
</protein>
<keyword evidence="2" id="KW-0479">Metal-binding</keyword>
<comment type="caution">
    <text evidence="6">The sequence shown here is derived from an EMBL/GenBank/DDBJ whole genome shotgun (WGS) entry which is preliminary data.</text>
</comment>
<feature type="domain" description="Pirin N-terminal" evidence="4">
    <location>
        <begin position="7"/>
        <end position="119"/>
    </location>
</feature>
<dbReference type="Pfam" id="PF02678">
    <property type="entry name" value="Pirin"/>
    <property type="match status" value="1"/>
</dbReference>
<dbReference type="GO" id="GO:0046872">
    <property type="term" value="F:metal ion binding"/>
    <property type="evidence" value="ECO:0007669"/>
    <property type="project" value="UniProtKB-KW"/>
</dbReference>
<evidence type="ECO:0000256" key="1">
    <source>
        <dbReference type="ARBA" id="ARBA00008416"/>
    </source>
</evidence>
<dbReference type="InterPro" id="IPR011051">
    <property type="entry name" value="RmlC_Cupin_sf"/>
</dbReference>
<dbReference type="RefSeq" id="WP_055466119.1">
    <property type="nucleotide sequence ID" value="NZ_CP035696.1"/>
</dbReference>
<dbReference type="FunCoup" id="A0A0Q2N270">
    <property type="interactions" value="99"/>
</dbReference>
<evidence type="ECO:0000313" key="7">
    <source>
        <dbReference type="Proteomes" id="UP000051221"/>
    </source>
</evidence>
<dbReference type="SUPFAM" id="SSF51182">
    <property type="entry name" value="RmlC-like cupins"/>
    <property type="match status" value="1"/>
</dbReference>
<comment type="cofactor">
    <cofactor evidence="2">
        <name>Fe cation</name>
        <dbReference type="ChEBI" id="CHEBI:24875"/>
    </cofactor>
    <text evidence="2">Binds 1 Fe cation per subunit.</text>
</comment>
<dbReference type="PANTHER" id="PTHR43212:SF3">
    <property type="entry name" value="QUERCETIN 2,3-DIOXYGENASE"/>
    <property type="match status" value="1"/>
</dbReference>
<gene>
    <name evidence="6" type="ORF">AMR76_11235</name>
</gene>
<evidence type="ECO:0000256" key="3">
    <source>
        <dbReference type="RuleBase" id="RU003457"/>
    </source>
</evidence>
<accession>A0A0Q2N270</accession>
<comment type="similarity">
    <text evidence="1 3">Belongs to the pirin family.</text>
</comment>
<feature type="binding site" evidence="2">
    <location>
        <position position="59"/>
    </location>
    <ligand>
        <name>Fe cation</name>
        <dbReference type="ChEBI" id="CHEBI:24875"/>
    </ligand>
</feature>
<feature type="domain" description="Quercetin 2,3-dioxygenase C-terminal cupin" evidence="5">
    <location>
        <begin position="144"/>
        <end position="230"/>
    </location>
</feature>
<dbReference type="PANTHER" id="PTHR43212">
    <property type="entry name" value="QUERCETIN 2,3-DIOXYGENASE"/>
    <property type="match status" value="1"/>
</dbReference>
<organism evidence="6 7">
    <name type="scientific">Vibrio furnissii</name>
    <dbReference type="NCBI Taxonomy" id="29494"/>
    <lineage>
        <taxon>Bacteria</taxon>
        <taxon>Pseudomonadati</taxon>
        <taxon>Pseudomonadota</taxon>
        <taxon>Gammaproteobacteria</taxon>
        <taxon>Vibrionales</taxon>
        <taxon>Vibrionaceae</taxon>
        <taxon>Vibrio</taxon>
    </lineage>
</organism>
<dbReference type="EMBL" id="LKHS01000009">
    <property type="protein sequence ID" value="KQH85847.1"/>
    <property type="molecule type" value="Genomic_DNA"/>
</dbReference>
<evidence type="ECO:0000313" key="6">
    <source>
        <dbReference type="EMBL" id="KQH85847.1"/>
    </source>
</evidence>
<dbReference type="PIRSF" id="PIRSF006232">
    <property type="entry name" value="Pirin"/>
    <property type="match status" value="1"/>
</dbReference>
<evidence type="ECO:0000259" key="5">
    <source>
        <dbReference type="Pfam" id="PF17954"/>
    </source>
</evidence>
<name>A0A0Q2N270_VIBFU</name>
<dbReference type="Gene3D" id="2.60.120.10">
    <property type="entry name" value="Jelly Rolls"/>
    <property type="match status" value="2"/>
</dbReference>
<evidence type="ECO:0000256" key="2">
    <source>
        <dbReference type="PIRSR" id="PIRSR006232-1"/>
    </source>
</evidence>
<reference evidence="6 7" key="1">
    <citation type="submission" date="2015-08" db="EMBL/GenBank/DDBJ databases">
        <title>Antibacterial properties of a collection of Vibrionaceae strains.</title>
        <authorList>
            <person name="Giubergia S."/>
        </authorList>
    </citation>
    <scope>NUCLEOTIDE SEQUENCE [LARGE SCALE GENOMIC DNA]</scope>
    <source>
        <strain evidence="6 7">S0821</strain>
    </source>
</reference>
<sequence>MIEVRKAEQRGRANFGWLDSKHTFSFGSYYDPKHMGFSELRVINDDKVTPSAGFETHGHRDMEIISYVLSGTIAHKDSAGNIKTLPAGEFQLMSAGRGIYHSEFNASDSESLSFLQIWIQPNSFGGEPGYQQKDFGQAPGLTTIATPTGEDGTLHIKQDARLLQLILAPHSALTYDVPQGRRVYVHQIDSTLAINDVTLNPGDGAKIAKESQLELRNDSDLPVKALVFDLP</sequence>
<dbReference type="CDD" id="cd02910">
    <property type="entry name" value="cupin_Yhhw_N"/>
    <property type="match status" value="1"/>
</dbReference>
<dbReference type="InterPro" id="IPR003829">
    <property type="entry name" value="Pirin_N_dom"/>
</dbReference>
<dbReference type="InParanoid" id="A0A0Q2N270"/>
<feature type="binding site" evidence="2">
    <location>
        <position position="101"/>
    </location>
    <ligand>
        <name>Fe cation</name>
        <dbReference type="ChEBI" id="CHEBI:24875"/>
    </ligand>
</feature>
<feature type="binding site" evidence="2">
    <location>
        <position position="103"/>
    </location>
    <ligand>
        <name>Fe cation</name>
        <dbReference type="ChEBI" id="CHEBI:24875"/>
    </ligand>
</feature>
<feature type="binding site" evidence="2">
    <location>
        <position position="57"/>
    </location>
    <ligand>
        <name>Fe cation</name>
        <dbReference type="ChEBI" id="CHEBI:24875"/>
    </ligand>
</feature>
<dbReference type="Pfam" id="PF17954">
    <property type="entry name" value="Pirin_C_2"/>
    <property type="match status" value="1"/>
</dbReference>
<proteinExistence type="inferred from homology"/>
<keyword evidence="7" id="KW-1185">Reference proteome</keyword>